<feature type="region of interest" description="Disordered" evidence="1">
    <location>
        <begin position="152"/>
        <end position="390"/>
    </location>
</feature>
<feature type="compositionally biased region" description="Low complexity" evidence="1">
    <location>
        <begin position="254"/>
        <end position="270"/>
    </location>
</feature>
<feature type="compositionally biased region" description="Basic and acidic residues" evidence="1">
    <location>
        <begin position="180"/>
        <end position="194"/>
    </location>
</feature>
<feature type="compositionally biased region" description="Polar residues" evidence="1">
    <location>
        <begin position="340"/>
        <end position="356"/>
    </location>
</feature>
<dbReference type="EMBL" id="GDKF01001359">
    <property type="protein sequence ID" value="JAT77263.1"/>
    <property type="molecule type" value="Transcribed_RNA"/>
</dbReference>
<organism evidence="2">
    <name type="scientific">Auxenochlorella protothecoides</name>
    <name type="common">Green microalga</name>
    <name type="synonym">Chlorella protothecoides</name>
    <dbReference type="NCBI Taxonomy" id="3075"/>
    <lineage>
        <taxon>Eukaryota</taxon>
        <taxon>Viridiplantae</taxon>
        <taxon>Chlorophyta</taxon>
        <taxon>core chlorophytes</taxon>
        <taxon>Trebouxiophyceae</taxon>
        <taxon>Chlorellales</taxon>
        <taxon>Chlorellaceae</taxon>
        <taxon>Auxenochlorella</taxon>
    </lineage>
</organism>
<dbReference type="AlphaFoldDB" id="A0A1D2AE96"/>
<feature type="non-terminal residue" evidence="2">
    <location>
        <position position="425"/>
    </location>
</feature>
<reference evidence="2" key="1">
    <citation type="submission" date="2015-08" db="EMBL/GenBank/DDBJ databases">
        <authorList>
            <person name="Babu N.S."/>
            <person name="Beckwith C.J."/>
            <person name="Beseler K.G."/>
            <person name="Brison A."/>
            <person name="Carone J.V."/>
            <person name="Caskin T.P."/>
            <person name="Diamond M."/>
            <person name="Durham M.E."/>
            <person name="Foxe J.M."/>
            <person name="Go M."/>
            <person name="Henderson B.A."/>
            <person name="Jones I.B."/>
            <person name="McGettigan J.A."/>
            <person name="Micheletti S.J."/>
            <person name="Nasrallah M.E."/>
            <person name="Ortiz D."/>
            <person name="Piller C.R."/>
            <person name="Privatt S.R."/>
            <person name="Schneider S.L."/>
            <person name="Sharp S."/>
            <person name="Smith T.C."/>
            <person name="Stanton J.D."/>
            <person name="Ullery H.E."/>
            <person name="Wilson R.J."/>
            <person name="Serrano M.G."/>
            <person name="Buck G."/>
            <person name="Lee V."/>
            <person name="Wang Y."/>
            <person name="Carvalho R."/>
            <person name="Voegtly L."/>
            <person name="Shi R."/>
            <person name="Duckworth R."/>
            <person name="Johnson A."/>
            <person name="Loviza R."/>
            <person name="Walstead R."/>
            <person name="Shah Z."/>
            <person name="Kiflezghi M."/>
            <person name="Wade K."/>
            <person name="Ball S.L."/>
            <person name="Bradley K.W."/>
            <person name="Asai D.J."/>
            <person name="Bowman C.A."/>
            <person name="Russell D.A."/>
            <person name="Pope W.H."/>
            <person name="Jacobs-Sera D."/>
            <person name="Hendrix R.W."/>
            <person name="Hatfull G.F."/>
        </authorList>
    </citation>
    <scope>NUCLEOTIDE SEQUENCE</scope>
</reference>
<feature type="compositionally biased region" description="Polar residues" evidence="1">
    <location>
        <begin position="46"/>
        <end position="59"/>
    </location>
</feature>
<feature type="compositionally biased region" description="Low complexity" evidence="1">
    <location>
        <begin position="293"/>
        <end position="304"/>
    </location>
</feature>
<gene>
    <name evidence="2" type="ORF">g.49637</name>
</gene>
<protein>
    <submittedName>
        <fullName evidence="2">Uncharacterized protein</fullName>
    </submittedName>
</protein>
<accession>A0A1D2AE96</accession>
<feature type="region of interest" description="Disordered" evidence="1">
    <location>
        <begin position="1"/>
        <end position="95"/>
    </location>
</feature>
<feature type="compositionally biased region" description="Pro residues" evidence="1">
    <location>
        <begin position="374"/>
        <end position="390"/>
    </location>
</feature>
<name>A0A1D2AE96_AUXPR</name>
<evidence type="ECO:0000256" key="1">
    <source>
        <dbReference type="SAM" id="MobiDB-lite"/>
    </source>
</evidence>
<feature type="compositionally biased region" description="Polar residues" evidence="1">
    <location>
        <begin position="9"/>
        <end position="32"/>
    </location>
</feature>
<proteinExistence type="predicted"/>
<evidence type="ECO:0000313" key="2">
    <source>
        <dbReference type="EMBL" id="JAT77263.1"/>
    </source>
</evidence>
<feature type="compositionally biased region" description="Gly residues" evidence="1">
    <location>
        <begin position="224"/>
        <end position="236"/>
    </location>
</feature>
<feature type="compositionally biased region" description="Basic residues" evidence="1">
    <location>
        <begin position="309"/>
        <end position="326"/>
    </location>
</feature>
<sequence>MDASRRPPESSSGQSFPDVFNQTRTLGASPNQDARKAFPAFAPSSLPHSSLATNTTFRPQSGKAPSHKGLEDGRQPGPRAEGPRTAPMPAPHSDAAPCLALTERALGAERAQELRSTMASHQLLFSQQLHALHAVVQTQRLLVMHARQAGAEAPVDKHDAQARGSGTSPAAERCGVGSGESRRDLGGADPRDPGARSGSGTGDATDTREEEEEEGGTDRSGSAPGNGAGGRSGGGSTSPAREAEPATHPPASPPRGASAPAEATTPGAAALSPGAEPEGASRAEARQGRPPVARAELAAPSPAAGIDRPRHHHPHKLAPGKHHRQSGHGEEDAQHRPVSGVSTTPAYLPQQRQRQTVLAAGLDGGWAPGQGPCAPGPPPPPQAMYGPGPPRFLAMDPLQWWYQSYYAASGGGRFMPPMPMPPLRM</sequence>